<proteinExistence type="predicted"/>
<dbReference type="EMBL" id="CAJPIN010087344">
    <property type="protein sequence ID" value="CAG2068346.1"/>
    <property type="molecule type" value="Genomic_DNA"/>
</dbReference>
<dbReference type="Proteomes" id="UP001153148">
    <property type="component" value="Unassembled WGS sequence"/>
</dbReference>
<reference evidence="1" key="1">
    <citation type="submission" date="2021-03" db="EMBL/GenBank/DDBJ databases">
        <authorList>
            <person name="Tran Van P."/>
        </authorList>
    </citation>
    <scope>NUCLEOTIDE SEQUENCE</scope>
</reference>
<sequence>MLPSWMLPRKATLPACSGWSTPIISTVGTFRAATPHLSTLQLGTTTWKWPSSYWTTAQM</sequence>
<protein>
    <submittedName>
        <fullName evidence="1">Uncharacterized protein</fullName>
    </submittedName>
</protein>
<keyword evidence="2" id="KW-1185">Reference proteome</keyword>
<comment type="caution">
    <text evidence="1">The sequence shown here is derived from an EMBL/GenBank/DDBJ whole genome shotgun (WGS) entry which is preliminary data.</text>
</comment>
<gene>
    <name evidence="1" type="ORF">TPAB3V08_LOCUS15289</name>
</gene>
<name>A0ABN7PNU0_TIMPD</name>
<organism evidence="1 2">
    <name type="scientific">Timema podura</name>
    <name type="common">Walking stick</name>
    <dbReference type="NCBI Taxonomy" id="61482"/>
    <lineage>
        <taxon>Eukaryota</taxon>
        <taxon>Metazoa</taxon>
        <taxon>Ecdysozoa</taxon>
        <taxon>Arthropoda</taxon>
        <taxon>Hexapoda</taxon>
        <taxon>Insecta</taxon>
        <taxon>Pterygota</taxon>
        <taxon>Neoptera</taxon>
        <taxon>Polyneoptera</taxon>
        <taxon>Phasmatodea</taxon>
        <taxon>Timematodea</taxon>
        <taxon>Timematoidea</taxon>
        <taxon>Timematidae</taxon>
        <taxon>Timema</taxon>
    </lineage>
</organism>
<evidence type="ECO:0000313" key="2">
    <source>
        <dbReference type="Proteomes" id="UP001153148"/>
    </source>
</evidence>
<accession>A0ABN7PNU0</accession>
<evidence type="ECO:0000313" key="1">
    <source>
        <dbReference type="EMBL" id="CAG2068346.1"/>
    </source>
</evidence>